<dbReference type="AlphaFoldDB" id="M1B9X2"/>
<keyword evidence="2" id="KW-1185">Reference proteome</keyword>
<proteinExistence type="predicted"/>
<accession>M1B9X2</accession>
<dbReference type="EnsemblPlants" id="PGSC0003DMT400040437">
    <property type="protein sequence ID" value="PGSC0003DMT400040437"/>
    <property type="gene ID" value="PGSC0003DMG400015654"/>
</dbReference>
<name>M1B9X2_SOLTU</name>
<evidence type="ECO:0000313" key="1">
    <source>
        <dbReference type="EnsemblPlants" id="PGSC0003DMT400040437"/>
    </source>
</evidence>
<dbReference type="HOGENOM" id="CLU_2946248_0_0_1"/>
<sequence length="60" mass="6906">MEFKQDPYYPSPRDTQIFRGFAKIGHLTIFALRSGVTRSIIDQFSSFSTCMGYSEFTQSI</sequence>
<reference evidence="2" key="1">
    <citation type="journal article" date="2011" name="Nature">
        <title>Genome sequence and analysis of the tuber crop potato.</title>
        <authorList>
            <consortium name="The Potato Genome Sequencing Consortium"/>
        </authorList>
    </citation>
    <scope>NUCLEOTIDE SEQUENCE [LARGE SCALE GENOMIC DNA]</scope>
    <source>
        <strain evidence="2">cv. DM1-3 516 R44</strain>
    </source>
</reference>
<protein>
    <submittedName>
        <fullName evidence="1">Uncharacterized protein</fullName>
    </submittedName>
</protein>
<dbReference type="PaxDb" id="4113-PGSC0003DMT400040437"/>
<dbReference type="Proteomes" id="UP000011115">
    <property type="component" value="Unassembled WGS sequence"/>
</dbReference>
<reference evidence="1" key="2">
    <citation type="submission" date="2015-06" db="UniProtKB">
        <authorList>
            <consortium name="EnsemblPlants"/>
        </authorList>
    </citation>
    <scope>IDENTIFICATION</scope>
    <source>
        <strain evidence="1">DM1-3 516 R44</strain>
    </source>
</reference>
<evidence type="ECO:0000313" key="2">
    <source>
        <dbReference type="Proteomes" id="UP000011115"/>
    </source>
</evidence>
<organism evidence="1 2">
    <name type="scientific">Solanum tuberosum</name>
    <name type="common">Potato</name>
    <dbReference type="NCBI Taxonomy" id="4113"/>
    <lineage>
        <taxon>Eukaryota</taxon>
        <taxon>Viridiplantae</taxon>
        <taxon>Streptophyta</taxon>
        <taxon>Embryophyta</taxon>
        <taxon>Tracheophyta</taxon>
        <taxon>Spermatophyta</taxon>
        <taxon>Magnoliopsida</taxon>
        <taxon>eudicotyledons</taxon>
        <taxon>Gunneridae</taxon>
        <taxon>Pentapetalae</taxon>
        <taxon>asterids</taxon>
        <taxon>lamiids</taxon>
        <taxon>Solanales</taxon>
        <taxon>Solanaceae</taxon>
        <taxon>Solanoideae</taxon>
        <taxon>Solaneae</taxon>
        <taxon>Solanum</taxon>
    </lineage>
</organism>
<dbReference type="InParanoid" id="M1B9X2"/>
<dbReference type="Gramene" id="PGSC0003DMT400040437">
    <property type="protein sequence ID" value="PGSC0003DMT400040437"/>
    <property type="gene ID" value="PGSC0003DMG400015654"/>
</dbReference>